<reference evidence="2" key="1">
    <citation type="submission" date="2018-11" db="EMBL/GenBank/DDBJ databases">
        <authorList>
            <consortium name="Genoscope - CEA"/>
            <person name="William W."/>
        </authorList>
    </citation>
    <scope>NUCLEOTIDE SEQUENCE</scope>
</reference>
<name>A0A3P5YEW5_BRACM</name>
<dbReference type="EMBL" id="LR031568">
    <property type="protein sequence ID" value="VDC62222.1"/>
    <property type="molecule type" value="Genomic_DNA"/>
</dbReference>
<proteinExistence type="predicted"/>
<evidence type="ECO:0000313" key="1">
    <source>
        <dbReference type="EMBL" id="VDC62222.1"/>
    </source>
</evidence>
<gene>
    <name evidence="1" type="ORF">BRAA09T39833Z</name>
    <name evidence="2" type="ORF">BRAA09T39835Z</name>
    <name evidence="3" type="ORF">BRAA09T39837Z</name>
</gene>
<protein>
    <submittedName>
        <fullName evidence="2">Uncharacterized protein</fullName>
    </submittedName>
</protein>
<organism evidence="2">
    <name type="scientific">Brassica campestris</name>
    <name type="common">Field mustard</name>
    <dbReference type="NCBI Taxonomy" id="3711"/>
    <lineage>
        <taxon>Eukaryota</taxon>
        <taxon>Viridiplantae</taxon>
        <taxon>Streptophyta</taxon>
        <taxon>Embryophyta</taxon>
        <taxon>Tracheophyta</taxon>
        <taxon>Spermatophyta</taxon>
        <taxon>Magnoliopsida</taxon>
        <taxon>eudicotyledons</taxon>
        <taxon>Gunneridae</taxon>
        <taxon>Pentapetalae</taxon>
        <taxon>rosids</taxon>
        <taxon>malvids</taxon>
        <taxon>Brassicales</taxon>
        <taxon>Brassicaceae</taxon>
        <taxon>Brassiceae</taxon>
        <taxon>Brassica</taxon>
    </lineage>
</organism>
<dbReference type="AlphaFoldDB" id="A0A3P5YEW5"/>
<evidence type="ECO:0000313" key="2">
    <source>
        <dbReference type="EMBL" id="VDC62224.1"/>
    </source>
</evidence>
<dbReference type="EMBL" id="LR031568">
    <property type="protein sequence ID" value="VDC62224.1"/>
    <property type="molecule type" value="Genomic_DNA"/>
</dbReference>
<sequence length="49" mass="5632">MDLLRPMLLMQLSMRFHSSSCILERKLETSSAAPHLLFAVFAPLWATRN</sequence>
<dbReference type="EMBL" id="LR031568">
    <property type="protein sequence ID" value="VDC62226.1"/>
    <property type="molecule type" value="Genomic_DNA"/>
</dbReference>
<accession>A0A3P5YEW5</accession>
<evidence type="ECO:0000313" key="3">
    <source>
        <dbReference type="EMBL" id="VDC62226.1"/>
    </source>
</evidence>